<dbReference type="Gene3D" id="3.10.450.50">
    <property type="match status" value="1"/>
</dbReference>
<feature type="domain" description="SnoaL-like" evidence="2">
    <location>
        <begin position="52"/>
        <end position="119"/>
    </location>
</feature>
<dbReference type="InterPro" id="IPR032710">
    <property type="entry name" value="NTF2-like_dom_sf"/>
</dbReference>
<sequence>MNPRCALVLFALPLLVTSCQSQALVVPPRSIGEEFLTELWVYNPPQDLSGIDNDGTDVVGRDAFKAWAKSFSSKNGDMRLTSLDMFSSADGKRVVSRWKVTGRNLGVLGTHADNRPIEFTASRA</sequence>
<dbReference type="PROSITE" id="PS51257">
    <property type="entry name" value="PROKAR_LIPOPROTEIN"/>
    <property type="match status" value="1"/>
</dbReference>
<dbReference type="SUPFAM" id="SSF54427">
    <property type="entry name" value="NTF2-like"/>
    <property type="match status" value="1"/>
</dbReference>
<dbReference type="InterPro" id="IPR037401">
    <property type="entry name" value="SnoaL-like"/>
</dbReference>
<keyword evidence="1" id="KW-0732">Signal</keyword>
<accession>A0ABT5F5H9</accession>
<organism evidence="3 4">
    <name type="scientific">Polyangium mundeleinium</name>
    <dbReference type="NCBI Taxonomy" id="2995306"/>
    <lineage>
        <taxon>Bacteria</taxon>
        <taxon>Pseudomonadati</taxon>
        <taxon>Myxococcota</taxon>
        <taxon>Polyangia</taxon>
        <taxon>Polyangiales</taxon>
        <taxon>Polyangiaceae</taxon>
        <taxon>Polyangium</taxon>
    </lineage>
</organism>
<evidence type="ECO:0000256" key="1">
    <source>
        <dbReference type="SAM" id="SignalP"/>
    </source>
</evidence>
<gene>
    <name evidence="3" type="ORF">POL67_45415</name>
</gene>
<feature type="chain" id="PRO_5045879493" evidence="1">
    <location>
        <begin position="24"/>
        <end position="124"/>
    </location>
</feature>
<dbReference type="EMBL" id="JAQNDO010000001">
    <property type="protein sequence ID" value="MDC0748653.1"/>
    <property type="molecule type" value="Genomic_DNA"/>
</dbReference>
<dbReference type="Proteomes" id="UP001221411">
    <property type="component" value="Unassembled WGS sequence"/>
</dbReference>
<comment type="caution">
    <text evidence="3">The sequence shown here is derived from an EMBL/GenBank/DDBJ whole genome shotgun (WGS) entry which is preliminary data.</text>
</comment>
<dbReference type="RefSeq" id="WP_271927667.1">
    <property type="nucleotide sequence ID" value="NZ_JAQNDO010000001.1"/>
</dbReference>
<proteinExistence type="predicted"/>
<feature type="signal peptide" evidence="1">
    <location>
        <begin position="1"/>
        <end position="23"/>
    </location>
</feature>
<reference evidence="3 4" key="1">
    <citation type="submission" date="2022-11" db="EMBL/GenBank/DDBJ databases">
        <title>Minimal conservation of predation-associated metabolite biosynthetic gene clusters underscores biosynthetic potential of Myxococcota including descriptions for ten novel species: Archangium lansinium sp. nov., Myxococcus landrumus sp. nov., Nannocystis bai.</title>
        <authorList>
            <person name="Ahearne A."/>
            <person name="Stevens C."/>
            <person name="Dowd S."/>
        </authorList>
    </citation>
    <scope>NUCLEOTIDE SEQUENCE [LARGE SCALE GENOMIC DNA]</scope>
    <source>
        <strain evidence="3 4">RJM3</strain>
    </source>
</reference>
<evidence type="ECO:0000313" key="4">
    <source>
        <dbReference type="Proteomes" id="UP001221411"/>
    </source>
</evidence>
<evidence type="ECO:0000313" key="3">
    <source>
        <dbReference type="EMBL" id="MDC0748653.1"/>
    </source>
</evidence>
<name>A0ABT5F5H9_9BACT</name>
<dbReference type="Pfam" id="PF12680">
    <property type="entry name" value="SnoaL_2"/>
    <property type="match status" value="1"/>
</dbReference>
<evidence type="ECO:0000259" key="2">
    <source>
        <dbReference type="Pfam" id="PF12680"/>
    </source>
</evidence>
<keyword evidence="4" id="KW-1185">Reference proteome</keyword>
<protein>
    <submittedName>
        <fullName evidence="3">Nuclear transport factor 2 family protein</fullName>
    </submittedName>
</protein>